<gene>
    <name evidence="1" type="ORF">SAMN05192558_1256</name>
</gene>
<keyword evidence="1" id="KW-0378">Hydrolase</keyword>
<organism evidence="1 2">
    <name type="scientific">Actinokineospora alba</name>
    <dbReference type="NCBI Taxonomy" id="504798"/>
    <lineage>
        <taxon>Bacteria</taxon>
        <taxon>Bacillati</taxon>
        <taxon>Actinomycetota</taxon>
        <taxon>Actinomycetes</taxon>
        <taxon>Pseudonocardiales</taxon>
        <taxon>Pseudonocardiaceae</taxon>
        <taxon>Actinokineospora</taxon>
    </lineage>
</organism>
<dbReference type="InterPro" id="IPR029069">
    <property type="entry name" value="HotDog_dom_sf"/>
</dbReference>
<dbReference type="AlphaFoldDB" id="A0A1H0WNP1"/>
<evidence type="ECO:0000313" key="2">
    <source>
        <dbReference type="Proteomes" id="UP000199651"/>
    </source>
</evidence>
<dbReference type="Pfam" id="PF13279">
    <property type="entry name" value="4HBT_2"/>
    <property type="match status" value="1"/>
</dbReference>
<protein>
    <submittedName>
        <fullName evidence="1">Acyl-CoA thioester hydrolase</fullName>
    </submittedName>
</protein>
<dbReference type="CDD" id="cd00586">
    <property type="entry name" value="4HBT"/>
    <property type="match status" value="1"/>
</dbReference>
<dbReference type="Proteomes" id="UP000199651">
    <property type="component" value="Unassembled WGS sequence"/>
</dbReference>
<dbReference type="GO" id="GO:0047617">
    <property type="term" value="F:fatty acyl-CoA hydrolase activity"/>
    <property type="evidence" value="ECO:0007669"/>
    <property type="project" value="TreeGrafter"/>
</dbReference>
<proteinExistence type="predicted"/>
<dbReference type="EMBL" id="FNJB01000025">
    <property type="protein sequence ID" value="SDP91906.1"/>
    <property type="molecule type" value="Genomic_DNA"/>
</dbReference>
<evidence type="ECO:0000313" key="1">
    <source>
        <dbReference type="EMBL" id="SDP91906.1"/>
    </source>
</evidence>
<dbReference type="PANTHER" id="PTHR31793:SF24">
    <property type="entry name" value="LONG-CHAIN ACYL-COA THIOESTERASE FADM"/>
    <property type="match status" value="1"/>
</dbReference>
<name>A0A1H0WNP1_9PSEU</name>
<dbReference type="Gene3D" id="3.10.129.10">
    <property type="entry name" value="Hotdog Thioesterase"/>
    <property type="match status" value="1"/>
</dbReference>
<accession>A0A1H0WNP1</accession>
<dbReference type="STRING" id="504798.SAMN05421871_1196"/>
<dbReference type="PANTHER" id="PTHR31793">
    <property type="entry name" value="4-HYDROXYBENZOYL-COA THIOESTERASE FAMILY MEMBER"/>
    <property type="match status" value="1"/>
</dbReference>
<sequence length="151" mass="16381">MGALSGVDFRVGGMSWKIRIPVRSYELDTLGHLNHAVYHQYGEVARVEGFAAAGCQWGDFVTRSVAPVLLSSTINFRREVRGGEQVDVTCVVKFGAGKTFNTDSVILKLDGTVAAEITCLLGMMDLKERKLVQDPLGTLKEFGFDPTALAA</sequence>
<reference evidence="2" key="1">
    <citation type="submission" date="2016-10" db="EMBL/GenBank/DDBJ databases">
        <authorList>
            <person name="Varghese N."/>
            <person name="Submissions S."/>
        </authorList>
    </citation>
    <scope>NUCLEOTIDE SEQUENCE [LARGE SCALE GENOMIC DNA]</scope>
    <source>
        <strain evidence="2">IBRC-M 10655</strain>
    </source>
</reference>
<dbReference type="InterPro" id="IPR050563">
    <property type="entry name" value="4-hydroxybenzoyl-CoA_TE"/>
</dbReference>
<keyword evidence="2" id="KW-1185">Reference proteome</keyword>
<dbReference type="SUPFAM" id="SSF54637">
    <property type="entry name" value="Thioesterase/thiol ester dehydrase-isomerase"/>
    <property type="match status" value="1"/>
</dbReference>